<dbReference type="SMART" id="SM00895">
    <property type="entry name" value="FCD"/>
    <property type="match status" value="2"/>
</dbReference>
<evidence type="ECO:0000313" key="5">
    <source>
        <dbReference type="EMBL" id="TYQ00544.1"/>
    </source>
</evidence>
<dbReference type="Pfam" id="PF00392">
    <property type="entry name" value="GntR"/>
    <property type="match status" value="2"/>
</dbReference>
<keyword evidence="1" id="KW-0805">Transcription regulation</keyword>
<dbReference type="PANTHER" id="PTHR43537:SF53">
    <property type="entry name" value="HTH-TYPE TRANSCRIPTIONAL REPRESSOR NANR"/>
    <property type="match status" value="1"/>
</dbReference>
<dbReference type="Gene3D" id="1.10.10.10">
    <property type="entry name" value="Winged helix-like DNA-binding domain superfamily/Winged helix DNA-binding domain"/>
    <property type="match status" value="2"/>
</dbReference>
<dbReference type="Gene3D" id="1.20.120.530">
    <property type="entry name" value="GntR ligand-binding domain-like"/>
    <property type="match status" value="2"/>
</dbReference>
<dbReference type="SUPFAM" id="SSF46785">
    <property type="entry name" value="Winged helix' DNA-binding domain"/>
    <property type="match status" value="2"/>
</dbReference>
<dbReference type="InterPro" id="IPR036390">
    <property type="entry name" value="WH_DNA-bd_sf"/>
</dbReference>
<dbReference type="AlphaFoldDB" id="A0A652YHW1"/>
<dbReference type="InterPro" id="IPR011711">
    <property type="entry name" value="GntR_C"/>
</dbReference>
<evidence type="ECO:0000256" key="2">
    <source>
        <dbReference type="ARBA" id="ARBA00023125"/>
    </source>
</evidence>
<protein>
    <submittedName>
        <fullName evidence="5">GntR family transcriptional regulator</fullName>
    </submittedName>
</protein>
<name>A0A652YHW1_NOCGL</name>
<dbReference type="Pfam" id="PF07729">
    <property type="entry name" value="FCD"/>
    <property type="match status" value="2"/>
</dbReference>
<evidence type="ECO:0000259" key="4">
    <source>
        <dbReference type="PROSITE" id="PS50949"/>
    </source>
</evidence>
<dbReference type="PROSITE" id="PS50949">
    <property type="entry name" value="HTH_GNTR"/>
    <property type="match status" value="2"/>
</dbReference>
<dbReference type="InterPro" id="IPR008920">
    <property type="entry name" value="TF_FadR/GntR_C"/>
</dbReference>
<reference evidence="5" key="1">
    <citation type="submission" date="2019-07" db="EMBL/GenBank/DDBJ databases">
        <title>Genomic Encyclopedia of Type Strains, Phase IV (KMG-IV): sequencing the most valuable type-strain genomes for metagenomic binning, comparative biology and taxonomic classification.</title>
        <authorList>
            <person name="Goeker M."/>
        </authorList>
    </citation>
    <scope>NUCLEOTIDE SEQUENCE</scope>
    <source>
        <strain evidence="5">DSM 44596</strain>
    </source>
</reference>
<keyword evidence="2" id="KW-0238">DNA-binding</keyword>
<accession>A0A652YHW1</accession>
<evidence type="ECO:0000256" key="1">
    <source>
        <dbReference type="ARBA" id="ARBA00023015"/>
    </source>
</evidence>
<dbReference type="InterPro" id="IPR036388">
    <property type="entry name" value="WH-like_DNA-bd_sf"/>
</dbReference>
<feature type="domain" description="HTH gntR-type" evidence="4">
    <location>
        <begin position="264"/>
        <end position="334"/>
    </location>
</feature>
<dbReference type="CDD" id="cd07377">
    <property type="entry name" value="WHTH_GntR"/>
    <property type="match status" value="1"/>
</dbReference>
<dbReference type="SMART" id="SM00345">
    <property type="entry name" value="HTH_GNTR"/>
    <property type="match status" value="2"/>
</dbReference>
<dbReference type="EMBL" id="VNIQ01000016">
    <property type="protein sequence ID" value="TYQ00544.1"/>
    <property type="molecule type" value="Genomic_DNA"/>
</dbReference>
<gene>
    <name evidence="5" type="ORF">FNL38_1167</name>
</gene>
<dbReference type="PANTHER" id="PTHR43537">
    <property type="entry name" value="TRANSCRIPTIONAL REGULATOR, GNTR FAMILY"/>
    <property type="match status" value="1"/>
</dbReference>
<organism evidence="5">
    <name type="scientific">Nocardia globerula</name>
    <dbReference type="NCBI Taxonomy" id="1818"/>
    <lineage>
        <taxon>Bacteria</taxon>
        <taxon>Bacillati</taxon>
        <taxon>Actinomycetota</taxon>
        <taxon>Actinomycetes</taxon>
        <taxon>Mycobacteriales</taxon>
        <taxon>Nocardiaceae</taxon>
        <taxon>Nocardia</taxon>
    </lineage>
</organism>
<dbReference type="GO" id="GO:0003700">
    <property type="term" value="F:DNA-binding transcription factor activity"/>
    <property type="evidence" value="ECO:0007669"/>
    <property type="project" value="InterPro"/>
</dbReference>
<comment type="caution">
    <text evidence="5">The sequence shown here is derived from an EMBL/GenBank/DDBJ whole genome shotgun (WGS) entry which is preliminary data.</text>
</comment>
<sequence>MTSAEDTETWSVGPEKLASQVARQLEDEIIVRKWPVGEVLGSEPELLERFGVSRSVLREAIRLLEHHSVARMRSGPGGGLVVCAPNASASMRALVIYLEYIGVSVEDLLHARLLLEPLAARLAAGAITEDGIDRLRSIVGKEQEQIGDPNWSFDDEFHILLGSLSGNAVLQLFIEVVMLLTSRYIRAWGPTSREAGAAAKAVAIARHVQIVDAVIAGDAAASESQLSAHLEEIEEWMLANRIRRPSHRMRTRPSDPNPNATKGTKLAEVIAGRIHDDITSDGWQIGEVFGSEPDLLARYEVSRAVLREAIRILEHHSVARMRRGPGGGLVVLAPDPTASIRAIALYLDFEGMSPDHLHLVREVIELGCIQTVTAVATAPDVASRLRAALDHTTVHGDAGDMFHTEVADLADNPVLTLFLRVITDLWTRQSRSEESMTPAVEVQVRCTHDKILEAILLGDDGLAQHRMRRHLQELTTWWH</sequence>
<keyword evidence="3" id="KW-0804">Transcription</keyword>
<evidence type="ECO:0000256" key="3">
    <source>
        <dbReference type="ARBA" id="ARBA00023163"/>
    </source>
</evidence>
<proteinExistence type="predicted"/>
<dbReference type="InterPro" id="IPR000524">
    <property type="entry name" value="Tscrpt_reg_HTH_GntR"/>
</dbReference>
<dbReference type="GO" id="GO:0003677">
    <property type="term" value="F:DNA binding"/>
    <property type="evidence" value="ECO:0007669"/>
    <property type="project" value="UniProtKB-KW"/>
</dbReference>
<feature type="domain" description="HTH gntR-type" evidence="4">
    <location>
        <begin position="15"/>
        <end position="85"/>
    </location>
</feature>
<dbReference type="SUPFAM" id="SSF48008">
    <property type="entry name" value="GntR ligand-binding domain-like"/>
    <property type="match status" value="2"/>
</dbReference>